<keyword evidence="2" id="KW-1185">Reference proteome</keyword>
<name>A0A8X6G1E0_TRICU</name>
<protein>
    <submittedName>
        <fullName evidence="1">Uncharacterized protein</fullName>
    </submittedName>
</protein>
<accession>A0A8X6G1E0</accession>
<organism evidence="1 2">
    <name type="scientific">Trichonephila clavata</name>
    <name type="common">Joro spider</name>
    <name type="synonym">Nephila clavata</name>
    <dbReference type="NCBI Taxonomy" id="2740835"/>
    <lineage>
        <taxon>Eukaryota</taxon>
        <taxon>Metazoa</taxon>
        <taxon>Ecdysozoa</taxon>
        <taxon>Arthropoda</taxon>
        <taxon>Chelicerata</taxon>
        <taxon>Arachnida</taxon>
        <taxon>Araneae</taxon>
        <taxon>Araneomorphae</taxon>
        <taxon>Entelegynae</taxon>
        <taxon>Araneoidea</taxon>
        <taxon>Nephilidae</taxon>
        <taxon>Trichonephila</taxon>
    </lineage>
</organism>
<proteinExistence type="predicted"/>
<evidence type="ECO:0000313" key="2">
    <source>
        <dbReference type="Proteomes" id="UP000887116"/>
    </source>
</evidence>
<evidence type="ECO:0000313" key="1">
    <source>
        <dbReference type="EMBL" id="GFQ93746.1"/>
    </source>
</evidence>
<reference evidence="1" key="1">
    <citation type="submission" date="2020-07" db="EMBL/GenBank/DDBJ databases">
        <title>Multicomponent nature underlies the extraordinary mechanical properties of spider dragline silk.</title>
        <authorList>
            <person name="Kono N."/>
            <person name="Nakamura H."/>
            <person name="Mori M."/>
            <person name="Yoshida Y."/>
            <person name="Ohtoshi R."/>
            <person name="Malay A.D."/>
            <person name="Moran D.A.P."/>
            <person name="Tomita M."/>
            <person name="Numata K."/>
            <person name="Arakawa K."/>
        </authorList>
    </citation>
    <scope>NUCLEOTIDE SEQUENCE</scope>
</reference>
<dbReference type="Proteomes" id="UP000887116">
    <property type="component" value="Unassembled WGS sequence"/>
</dbReference>
<gene>
    <name evidence="1" type="ORF">TNCT_473131</name>
</gene>
<dbReference type="AlphaFoldDB" id="A0A8X6G1E0"/>
<comment type="caution">
    <text evidence="1">The sequence shown here is derived from an EMBL/GenBank/DDBJ whole genome shotgun (WGS) entry which is preliminary data.</text>
</comment>
<dbReference type="EMBL" id="BMAO01034061">
    <property type="protein sequence ID" value="GFQ93746.1"/>
    <property type="molecule type" value="Genomic_DNA"/>
</dbReference>
<sequence>MARYAHEKDYTILKRWSQTYKMNLWNYPNASLCINTILDTVLSVQLSKTASRVSSTHVVFIRFTDISIESAVIKPFPLKICVGLSKSIYN</sequence>